<dbReference type="InterPro" id="IPR047568">
    <property type="entry name" value="ATLF-like_dom"/>
</dbReference>
<feature type="domain" description="ATLF-like" evidence="3">
    <location>
        <begin position="48"/>
        <end position="233"/>
    </location>
</feature>
<protein>
    <submittedName>
        <fullName evidence="4">Toxin</fullName>
    </submittedName>
</protein>
<keyword evidence="5" id="KW-1185">Reference proteome</keyword>
<comment type="caution">
    <text evidence="4">The sequence shown here is derived from an EMBL/GenBank/DDBJ whole genome shotgun (WGS) entry which is preliminary data.</text>
</comment>
<reference evidence="4 5" key="1">
    <citation type="submission" date="2015-04" db="EMBL/GenBank/DDBJ databases">
        <title>Taxonomic description and genome sequence of Bacillus campisalis sp. nov., a novel member of the genus Bacillus isolated from solar saltern.</title>
        <authorList>
            <person name="Mathan Kumar R."/>
            <person name="Kaur G."/>
            <person name="Kumar A."/>
            <person name="Singh N.K."/>
            <person name="Kaur N."/>
            <person name="Kumar N."/>
            <person name="Mayilraj S."/>
        </authorList>
    </citation>
    <scope>NUCLEOTIDE SEQUENCE [LARGE SCALE GENOMIC DNA]</scope>
    <source>
        <strain evidence="4 5">SA2-6</strain>
    </source>
</reference>
<evidence type="ECO:0000313" key="5">
    <source>
        <dbReference type="Proteomes" id="UP000034166"/>
    </source>
</evidence>
<dbReference type="Pfam" id="PF07737">
    <property type="entry name" value="ATLF"/>
    <property type="match status" value="1"/>
</dbReference>
<dbReference type="EMBL" id="LAYY01000013">
    <property type="protein sequence ID" value="KKK37676.1"/>
    <property type="molecule type" value="Genomic_DNA"/>
</dbReference>
<dbReference type="PROSITE" id="PS51995">
    <property type="entry name" value="ATLF"/>
    <property type="match status" value="1"/>
</dbReference>
<comment type="subcellular location">
    <subcellularLocation>
        <location evidence="1">Secreted</location>
    </subcellularLocation>
</comment>
<dbReference type="Proteomes" id="UP000034166">
    <property type="component" value="Unassembled WGS sequence"/>
</dbReference>
<evidence type="ECO:0000259" key="3">
    <source>
        <dbReference type="PROSITE" id="PS51995"/>
    </source>
</evidence>
<evidence type="ECO:0000313" key="4">
    <source>
        <dbReference type="EMBL" id="KKK37676.1"/>
    </source>
</evidence>
<dbReference type="PATRIC" id="fig|1408103.3.peg.2960"/>
<organism evidence="4 5">
    <name type="scientific">Mesobacillus campisalis</name>
    <dbReference type="NCBI Taxonomy" id="1408103"/>
    <lineage>
        <taxon>Bacteria</taxon>
        <taxon>Bacillati</taxon>
        <taxon>Bacillota</taxon>
        <taxon>Bacilli</taxon>
        <taxon>Bacillales</taxon>
        <taxon>Bacillaceae</taxon>
        <taxon>Mesobacillus</taxon>
    </lineage>
</organism>
<dbReference type="OrthoDB" id="2615003at2"/>
<accession>A0A0M2SVE4</accession>
<dbReference type="CDD" id="cd20183">
    <property type="entry name" value="M34_PPEP"/>
    <property type="match status" value="1"/>
</dbReference>
<name>A0A0M2SVE4_9BACI</name>
<dbReference type="RefSeq" id="WP_046524237.1">
    <property type="nucleotide sequence ID" value="NZ_LAYY01000013.1"/>
</dbReference>
<dbReference type="InterPro" id="IPR014781">
    <property type="entry name" value="Anthrax_toxin_lethal/edema_N/C"/>
</dbReference>
<evidence type="ECO:0000256" key="1">
    <source>
        <dbReference type="ARBA" id="ARBA00004613"/>
    </source>
</evidence>
<gene>
    <name evidence="4" type="ORF">WQ57_13165</name>
</gene>
<dbReference type="SUPFAM" id="SSF55486">
    <property type="entry name" value="Metalloproteases ('zincins'), catalytic domain"/>
    <property type="match status" value="1"/>
</dbReference>
<dbReference type="Gene3D" id="3.40.390.10">
    <property type="entry name" value="Collagenase (Catalytic Domain)"/>
    <property type="match status" value="1"/>
</dbReference>
<dbReference type="InterPro" id="IPR024079">
    <property type="entry name" value="MetalloPept_cat_dom_sf"/>
</dbReference>
<keyword evidence="2" id="KW-0964">Secreted</keyword>
<dbReference type="GO" id="GO:0008237">
    <property type="term" value="F:metallopeptidase activity"/>
    <property type="evidence" value="ECO:0007669"/>
    <property type="project" value="InterPro"/>
</dbReference>
<dbReference type="GO" id="GO:0005576">
    <property type="term" value="C:extracellular region"/>
    <property type="evidence" value="ECO:0007669"/>
    <property type="project" value="UniProtKB-SubCell"/>
</dbReference>
<sequence>MRHLTQFLLFSFIIFLLPGSLHANVNGIPLKLYPQQSLLMDSLNVEHNDYLGEIFLVPEGNFNHRETAEIIVRIDRLPTEMLRKIVEQDIQIALFEGKLTDNPSARGLKGITPRGYASGKTWDEVPGVGGSRLVLVKIGSSDKGQGHGSVNLELHELAHSVDRHVYGLIREDPRFLEIWKQESKFLFPGKAYFLDYPEEYFAETFAMFYLDGQHKKLLKDVAPQTFRYIEALD</sequence>
<proteinExistence type="predicted"/>
<dbReference type="AlphaFoldDB" id="A0A0M2SVE4"/>
<evidence type="ECO:0000256" key="2">
    <source>
        <dbReference type="ARBA" id="ARBA00022525"/>
    </source>
</evidence>